<organism evidence="1 2">
    <name type="scientific">candidate division KSB3 bacterium</name>
    <dbReference type="NCBI Taxonomy" id="2044937"/>
    <lineage>
        <taxon>Bacteria</taxon>
        <taxon>candidate division KSB3</taxon>
    </lineage>
</organism>
<comment type="caution">
    <text evidence="1">The sequence shown here is derived from an EMBL/GenBank/DDBJ whole genome shotgun (WGS) entry which is preliminary data.</text>
</comment>
<protein>
    <submittedName>
        <fullName evidence="1">Putative selenium-dependent hydroxylase accessory protein YqeC</fullName>
    </submittedName>
</protein>
<dbReference type="EMBL" id="PDSK01000021">
    <property type="protein sequence ID" value="PIE36265.1"/>
    <property type="molecule type" value="Genomic_DNA"/>
</dbReference>
<reference evidence="1 2" key="1">
    <citation type="submission" date="2017-10" db="EMBL/GenBank/DDBJ databases">
        <title>Novel microbial diversity and functional potential in the marine mammal oral microbiome.</title>
        <authorList>
            <person name="Dudek N.K."/>
            <person name="Sun C.L."/>
            <person name="Burstein D."/>
            <person name="Kantor R.S."/>
            <person name="Aliaga Goltsman D.S."/>
            <person name="Bik E.M."/>
            <person name="Thomas B.C."/>
            <person name="Banfield J.F."/>
            <person name="Relman D.A."/>
        </authorList>
    </citation>
    <scope>NUCLEOTIDE SEQUENCE [LARGE SCALE GENOMIC DNA]</scope>
    <source>
        <strain evidence="1">DOLJORAL78_47_16</strain>
    </source>
</reference>
<accession>A0A2G6KKV3</accession>
<proteinExistence type="predicted"/>
<dbReference type="Proteomes" id="UP000230821">
    <property type="component" value="Unassembled WGS sequence"/>
</dbReference>
<dbReference type="InterPro" id="IPR017587">
    <property type="entry name" value="YqeC"/>
</dbReference>
<evidence type="ECO:0000313" key="2">
    <source>
        <dbReference type="Proteomes" id="UP000230821"/>
    </source>
</evidence>
<name>A0A2G6KKV3_9BACT</name>
<dbReference type="AlphaFoldDB" id="A0A2G6KKV3"/>
<dbReference type="NCBIfam" id="TIGR03172">
    <property type="entry name" value="selenium cofactor biosynthesis protein YqeC"/>
    <property type="match status" value="1"/>
</dbReference>
<evidence type="ECO:0000313" key="1">
    <source>
        <dbReference type="EMBL" id="PIE36265.1"/>
    </source>
</evidence>
<sequence>MTIAEAFQLPHTKSCLISFVGAGGKTTCMFTLAEELIQLGTKVLVTTTTKIWYPEASQYDRLIIQSRSEGFWEQLNAAEPGTIIVVAQDVLWRVEKLKGFSPEFLDTVRHAGLVDYILVEADGSSNKPVKAPAEHEPVVPASTDLVVGLTGFDCYGKPIDGNTVFRLNEFCRVSGKSAGQNIDATTLLSLIRSPYGLFKAVPAKAKKIWMFNQVDTCDMLKIAEDVSQYIFSQSPVLNAIILSALNHEQPIKKVMSRR</sequence>
<gene>
    <name evidence="1" type="primary">yqeC</name>
    <name evidence="1" type="ORF">CSA56_00835</name>
</gene>
<dbReference type="Pfam" id="PF19842">
    <property type="entry name" value="YqeC"/>
    <property type="match status" value="1"/>
</dbReference>